<dbReference type="PANTHER" id="PTHR19143:SF458">
    <property type="entry name" value="FIBRINOGEN C-TERMINAL DOMAIN-CONTAINING PROTEIN-RELATED"/>
    <property type="match status" value="1"/>
</dbReference>
<dbReference type="SUPFAM" id="SSF56496">
    <property type="entry name" value="Fibrinogen C-terminal domain-like"/>
    <property type="match status" value="1"/>
</dbReference>
<dbReference type="Gene3D" id="4.10.530.10">
    <property type="entry name" value="Gamma-fibrinogen Carboxyl Terminal Fragment, domain 2"/>
    <property type="match status" value="1"/>
</dbReference>
<evidence type="ECO:0000259" key="1">
    <source>
        <dbReference type="PROSITE" id="PS51406"/>
    </source>
</evidence>
<dbReference type="GO" id="GO:0005615">
    <property type="term" value="C:extracellular space"/>
    <property type="evidence" value="ECO:0007669"/>
    <property type="project" value="TreeGrafter"/>
</dbReference>
<dbReference type="AlphaFoldDB" id="A0AAV4JEC5"/>
<dbReference type="Pfam" id="PF00147">
    <property type="entry name" value="Fibrinogen_C"/>
    <property type="match status" value="1"/>
</dbReference>
<protein>
    <submittedName>
        <fullName evidence="2">Angiopoietin-related protein 1-like</fullName>
    </submittedName>
</protein>
<reference evidence="2 3" key="1">
    <citation type="journal article" date="2021" name="Elife">
        <title>Chloroplast acquisition without the gene transfer in kleptoplastic sea slugs, Plakobranchus ocellatus.</title>
        <authorList>
            <person name="Maeda T."/>
            <person name="Takahashi S."/>
            <person name="Yoshida T."/>
            <person name="Shimamura S."/>
            <person name="Takaki Y."/>
            <person name="Nagai Y."/>
            <person name="Toyoda A."/>
            <person name="Suzuki Y."/>
            <person name="Arimoto A."/>
            <person name="Ishii H."/>
            <person name="Satoh N."/>
            <person name="Nishiyama T."/>
            <person name="Hasebe M."/>
            <person name="Maruyama T."/>
            <person name="Minagawa J."/>
            <person name="Obokata J."/>
            <person name="Shigenobu S."/>
        </authorList>
    </citation>
    <scope>NUCLEOTIDE SEQUENCE [LARGE SCALE GENOMIC DNA]</scope>
</reference>
<dbReference type="PANTHER" id="PTHR19143">
    <property type="entry name" value="FIBRINOGEN/TENASCIN/ANGIOPOEITIN"/>
    <property type="match status" value="1"/>
</dbReference>
<dbReference type="Gene3D" id="3.90.215.10">
    <property type="entry name" value="Gamma Fibrinogen, chain A, domain 1"/>
    <property type="match status" value="1"/>
</dbReference>
<evidence type="ECO:0000313" key="3">
    <source>
        <dbReference type="Proteomes" id="UP000762676"/>
    </source>
</evidence>
<accession>A0AAV4JEC5</accession>
<dbReference type="EMBL" id="BMAT01006832">
    <property type="protein sequence ID" value="GFS20701.1"/>
    <property type="molecule type" value="Genomic_DNA"/>
</dbReference>
<dbReference type="Proteomes" id="UP000762676">
    <property type="component" value="Unassembled WGS sequence"/>
</dbReference>
<evidence type="ECO:0000313" key="2">
    <source>
        <dbReference type="EMBL" id="GFS20701.1"/>
    </source>
</evidence>
<dbReference type="InterPro" id="IPR002181">
    <property type="entry name" value="Fibrinogen_a/b/g_C_dom"/>
</dbReference>
<proteinExistence type="predicted"/>
<comment type="caution">
    <text evidence="2">The sequence shown here is derived from an EMBL/GenBank/DDBJ whole genome shotgun (WGS) entry which is preliminary data.</text>
</comment>
<dbReference type="PROSITE" id="PS51406">
    <property type="entry name" value="FIBRINOGEN_C_2"/>
    <property type="match status" value="1"/>
</dbReference>
<dbReference type="InterPro" id="IPR036056">
    <property type="entry name" value="Fibrinogen-like_C"/>
</dbReference>
<sequence>MKVLKLIQVARSKILTSFILWHAVVDINSKYGFWASLGSVASQAPSQQFVHKSLCSVSERIALGCMVPLELRGGPLVDQHANGSNSTSSSNSTASMDLIQCAVECAQNGSCVGCSRNLSDWQVYQHWPCERVFPLCHTEEDEFYYMERTNACQNSGVWDETVKRCSCEGTELYVGEFCQRRARQCVELEASGYPGGYKHYILNFSEDGADVPVLCWLAGVWDNAASMTVYRRQHAELEQEERNYNLTWEEYETGFWETDTINGWVGLVNLFKILHYNNPQSLIMRVHVGDSKFEQIYLGFALEEETYALTYTSVSTTRKQGTIPEETPGICFSEVMKGSRFSTWDRDNDANPVMNCAAEAGGGWWFQSCSESCNLFLPAYDTQVPEPESYTKVRFPGIDVRTYADSFGPVALILLESLE</sequence>
<keyword evidence="3" id="KW-1185">Reference proteome</keyword>
<name>A0AAV4JEC5_9GAST</name>
<dbReference type="InterPro" id="IPR014716">
    <property type="entry name" value="Fibrinogen_a/b/g_C_1"/>
</dbReference>
<dbReference type="InterPro" id="IPR050373">
    <property type="entry name" value="Fibrinogen_C-term_domain"/>
</dbReference>
<feature type="domain" description="Fibrinogen C-terminal" evidence="1">
    <location>
        <begin position="176"/>
        <end position="375"/>
    </location>
</feature>
<gene>
    <name evidence="2" type="ORF">ElyMa_003320000</name>
</gene>
<organism evidence="2 3">
    <name type="scientific">Elysia marginata</name>
    <dbReference type="NCBI Taxonomy" id="1093978"/>
    <lineage>
        <taxon>Eukaryota</taxon>
        <taxon>Metazoa</taxon>
        <taxon>Spiralia</taxon>
        <taxon>Lophotrochozoa</taxon>
        <taxon>Mollusca</taxon>
        <taxon>Gastropoda</taxon>
        <taxon>Heterobranchia</taxon>
        <taxon>Euthyneura</taxon>
        <taxon>Panpulmonata</taxon>
        <taxon>Sacoglossa</taxon>
        <taxon>Placobranchoidea</taxon>
        <taxon>Plakobranchidae</taxon>
        <taxon>Elysia</taxon>
    </lineage>
</organism>
<dbReference type="SMART" id="SM00186">
    <property type="entry name" value="FBG"/>
    <property type="match status" value="1"/>
</dbReference>